<dbReference type="Gene3D" id="3.40.50.2000">
    <property type="entry name" value="Glycogen Phosphorylase B"/>
    <property type="match status" value="1"/>
</dbReference>
<evidence type="ECO:0000313" key="2">
    <source>
        <dbReference type="EMBL" id="GAI75011.1"/>
    </source>
</evidence>
<dbReference type="Pfam" id="PF13477">
    <property type="entry name" value="Glyco_trans_4_2"/>
    <property type="match status" value="1"/>
</dbReference>
<proteinExistence type="predicted"/>
<dbReference type="SUPFAM" id="SSF53756">
    <property type="entry name" value="UDP-Glycosyltransferase/glycogen phosphorylase"/>
    <property type="match status" value="1"/>
</dbReference>
<gene>
    <name evidence="2" type="ORF">S12H4_20386</name>
</gene>
<comment type="caution">
    <text evidence="2">The sequence shown here is derived from an EMBL/GenBank/DDBJ whole genome shotgun (WGS) entry which is preliminary data.</text>
</comment>
<sequence>MSNKKQKILFFITEDWYFYSHRLKLACSAREAGYKVYIATRLSKYEKEIKDRGLHVIPLKHLKRRRKNPFLELISIIEIINIYIRIKPSIVHHVALKPILYGSIAARITKVPIIINAFAG</sequence>
<dbReference type="EMBL" id="BARW01010333">
    <property type="protein sequence ID" value="GAI75011.1"/>
    <property type="molecule type" value="Genomic_DNA"/>
</dbReference>
<evidence type="ECO:0000259" key="1">
    <source>
        <dbReference type="Pfam" id="PF13477"/>
    </source>
</evidence>
<name>X1S7F1_9ZZZZ</name>
<accession>X1S7F1</accession>
<protein>
    <recommendedName>
        <fullName evidence="1">Glycosyltransferase subfamily 4-like N-terminal domain-containing protein</fullName>
    </recommendedName>
</protein>
<dbReference type="AlphaFoldDB" id="X1S7F1"/>
<dbReference type="InterPro" id="IPR028098">
    <property type="entry name" value="Glyco_trans_4-like_N"/>
</dbReference>
<reference evidence="2" key="1">
    <citation type="journal article" date="2014" name="Front. Microbiol.">
        <title>High frequency of phylogenetically diverse reductive dehalogenase-homologous genes in deep subseafloor sedimentary metagenomes.</title>
        <authorList>
            <person name="Kawai M."/>
            <person name="Futagami T."/>
            <person name="Toyoda A."/>
            <person name="Takaki Y."/>
            <person name="Nishi S."/>
            <person name="Hori S."/>
            <person name="Arai W."/>
            <person name="Tsubouchi T."/>
            <person name="Morono Y."/>
            <person name="Uchiyama I."/>
            <person name="Ito T."/>
            <person name="Fujiyama A."/>
            <person name="Inagaki F."/>
            <person name="Takami H."/>
        </authorList>
    </citation>
    <scope>NUCLEOTIDE SEQUENCE</scope>
    <source>
        <strain evidence="2">Expedition CK06-06</strain>
    </source>
</reference>
<organism evidence="2">
    <name type="scientific">marine sediment metagenome</name>
    <dbReference type="NCBI Taxonomy" id="412755"/>
    <lineage>
        <taxon>unclassified sequences</taxon>
        <taxon>metagenomes</taxon>
        <taxon>ecological metagenomes</taxon>
    </lineage>
</organism>
<feature type="domain" description="Glycosyltransferase subfamily 4-like N-terminal" evidence="1">
    <location>
        <begin position="7"/>
        <end position="119"/>
    </location>
</feature>